<dbReference type="InterPro" id="IPR015421">
    <property type="entry name" value="PyrdxlP-dep_Trfase_major"/>
</dbReference>
<dbReference type="EMBL" id="VWSH01000001">
    <property type="protein sequence ID" value="KAA5536115.1"/>
    <property type="molecule type" value="Genomic_DNA"/>
</dbReference>
<dbReference type="EC" id="3.7.1.3" evidence="4 5"/>
<organism evidence="7 8">
    <name type="scientific">Taibaiella lutea</name>
    <dbReference type="NCBI Taxonomy" id="2608001"/>
    <lineage>
        <taxon>Bacteria</taxon>
        <taxon>Pseudomonadati</taxon>
        <taxon>Bacteroidota</taxon>
        <taxon>Chitinophagia</taxon>
        <taxon>Chitinophagales</taxon>
        <taxon>Chitinophagaceae</taxon>
        <taxon>Taibaiella</taxon>
    </lineage>
</organism>
<comment type="similarity">
    <text evidence="4 6">Belongs to the kynureninase family.</text>
</comment>
<accession>A0A5M6CSU9</accession>
<dbReference type="HAMAP" id="MF_01970">
    <property type="entry name" value="Kynureninase"/>
    <property type="match status" value="1"/>
</dbReference>
<feature type="binding site" evidence="4">
    <location>
        <position position="107"/>
    </location>
    <ligand>
        <name>pyridoxal 5'-phosphate</name>
        <dbReference type="ChEBI" id="CHEBI:597326"/>
    </ligand>
</feature>
<dbReference type="UniPathway" id="UPA00253">
    <property type="reaction ID" value="UER00329"/>
</dbReference>
<comment type="cofactor">
    <cofactor evidence="4 6">
        <name>pyridoxal 5'-phosphate</name>
        <dbReference type="ChEBI" id="CHEBI:597326"/>
    </cofactor>
</comment>
<dbReference type="Gene3D" id="3.90.1150.10">
    <property type="entry name" value="Aspartate Aminotransferase, domain 1"/>
    <property type="match status" value="1"/>
</dbReference>
<comment type="catalytic activity">
    <reaction evidence="6">
        <text>3-hydroxy-L-kynurenine + H2O = 3-hydroxyanthranilate + L-alanine + H(+)</text>
        <dbReference type="Rhea" id="RHEA:25143"/>
        <dbReference type="ChEBI" id="CHEBI:15377"/>
        <dbReference type="ChEBI" id="CHEBI:15378"/>
        <dbReference type="ChEBI" id="CHEBI:36559"/>
        <dbReference type="ChEBI" id="CHEBI:57972"/>
        <dbReference type="ChEBI" id="CHEBI:58125"/>
        <dbReference type="EC" id="3.7.1.3"/>
    </reaction>
</comment>
<dbReference type="InterPro" id="IPR010111">
    <property type="entry name" value="Kynureninase"/>
</dbReference>
<dbReference type="GO" id="GO:0043420">
    <property type="term" value="P:anthranilate metabolic process"/>
    <property type="evidence" value="ECO:0007669"/>
    <property type="project" value="TreeGrafter"/>
</dbReference>
<feature type="binding site" evidence="4">
    <location>
        <position position="219"/>
    </location>
    <ligand>
        <name>pyridoxal 5'-phosphate</name>
        <dbReference type="ChEBI" id="CHEBI:597326"/>
    </ligand>
</feature>
<dbReference type="GO" id="GO:0097053">
    <property type="term" value="P:L-kynurenine catabolic process"/>
    <property type="evidence" value="ECO:0007669"/>
    <property type="project" value="UniProtKB-UniRule"/>
</dbReference>
<keyword evidence="1 4" id="KW-0662">Pyridine nucleotide biosynthesis</keyword>
<dbReference type="NCBIfam" id="TIGR01814">
    <property type="entry name" value="kynureninase"/>
    <property type="match status" value="1"/>
</dbReference>
<dbReference type="AlphaFoldDB" id="A0A5M6CSU9"/>
<dbReference type="Proteomes" id="UP000323632">
    <property type="component" value="Unassembled WGS sequence"/>
</dbReference>
<feature type="binding site" evidence="4">
    <location>
        <position position="106"/>
    </location>
    <ligand>
        <name>pyridoxal 5'-phosphate</name>
        <dbReference type="ChEBI" id="CHEBI:597326"/>
    </ligand>
</feature>
<dbReference type="RefSeq" id="WP_150030688.1">
    <property type="nucleotide sequence ID" value="NZ_VWSH01000001.1"/>
</dbReference>
<evidence type="ECO:0000256" key="3">
    <source>
        <dbReference type="ARBA" id="ARBA00022898"/>
    </source>
</evidence>
<feature type="binding site" evidence="4">
    <location>
        <position position="303"/>
    </location>
    <ligand>
        <name>pyridoxal 5'-phosphate</name>
        <dbReference type="ChEBI" id="CHEBI:597326"/>
    </ligand>
</feature>
<evidence type="ECO:0000256" key="4">
    <source>
        <dbReference type="HAMAP-Rule" id="MF_01970"/>
    </source>
</evidence>
<feature type="modified residue" description="N6-(pyridoxal phosphate)lysine" evidence="4">
    <location>
        <position position="245"/>
    </location>
</feature>
<evidence type="ECO:0000313" key="7">
    <source>
        <dbReference type="EMBL" id="KAA5536115.1"/>
    </source>
</evidence>
<name>A0A5M6CSU9_9BACT</name>
<dbReference type="GO" id="GO:0019805">
    <property type="term" value="P:quinolinate biosynthetic process"/>
    <property type="evidence" value="ECO:0007669"/>
    <property type="project" value="UniProtKB-UniRule"/>
</dbReference>
<evidence type="ECO:0000256" key="6">
    <source>
        <dbReference type="PIRNR" id="PIRNR038800"/>
    </source>
</evidence>
<dbReference type="FunFam" id="3.40.640.10:FF:000031">
    <property type="entry name" value="Kynureninase"/>
    <property type="match status" value="1"/>
</dbReference>
<dbReference type="UniPathway" id="UPA00334">
    <property type="reaction ID" value="UER00455"/>
</dbReference>
<dbReference type="GO" id="GO:0030429">
    <property type="term" value="F:kynureninase activity"/>
    <property type="evidence" value="ECO:0007669"/>
    <property type="project" value="UniProtKB-UniRule"/>
</dbReference>
<dbReference type="SUPFAM" id="SSF53383">
    <property type="entry name" value="PLP-dependent transferases"/>
    <property type="match status" value="1"/>
</dbReference>
<evidence type="ECO:0000256" key="2">
    <source>
        <dbReference type="ARBA" id="ARBA00022801"/>
    </source>
</evidence>
<comment type="caution">
    <text evidence="4">Lacks conserved residue(s) required for the propagation of feature annotation.</text>
</comment>
<comment type="caution">
    <text evidence="7">The sequence shown here is derived from an EMBL/GenBank/DDBJ whole genome shotgun (WGS) entry which is preliminary data.</text>
</comment>
<feature type="binding site" evidence="4">
    <location>
        <position position="244"/>
    </location>
    <ligand>
        <name>pyridoxal 5'-phosphate</name>
        <dbReference type="ChEBI" id="CHEBI:597326"/>
    </ligand>
</feature>
<feature type="binding site" evidence="4">
    <location>
        <begin position="134"/>
        <end position="137"/>
    </location>
    <ligand>
        <name>pyridoxal 5'-phosphate</name>
        <dbReference type="ChEBI" id="CHEBI:597326"/>
    </ligand>
</feature>
<dbReference type="InterPro" id="IPR015424">
    <property type="entry name" value="PyrdxlP-dep_Trfase"/>
</dbReference>
<comment type="catalytic activity">
    <reaction evidence="4 6">
        <text>L-kynurenine + H2O = anthranilate + L-alanine + H(+)</text>
        <dbReference type="Rhea" id="RHEA:16813"/>
        <dbReference type="ChEBI" id="CHEBI:15377"/>
        <dbReference type="ChEBI" id="CHEBI:15378"/>
        <dbReference type="ChEBI" id="CHEBI:16567"/>
        <dbReference type="ChEBI" id="CHEBI:57959"/>
        <dbReference type="ChEBI" id="CHEBI:57972"/>
        <dbReference type="EC" id="3.7.1.3"/>
    </reaction>
</comment>
<keyword evidence="2 4" id="KW-0378">Hydrolase</keyword>
<comment type="function">
    <text evidence="4 6">Catalyzes the cleavage of L-kynurenine (L-Kyn) and L-3-hydroxykynurenine (L-3OHKyn) into anthranilic acid (AA) and 3-hydroxyanthranilic acid (3-OHAA), respectively.</text>
</comment>
<dbReference type="Pfam" id="PF22580">
    <property type="entry name" value="KYNU_C"/>
    <property type="match status" value="1"/>
</dbReference>
<dbReference type="InterPro" id="IPR015422">
    <property type="entry name" value="PyrdxlP-dep_Trfase_small"/>
</dbReference>
<comment type="pathway">
    <text evidence="4 6">Amino-acid degradation; L-kynurenine degradation; L-alanine and anthranilate from L-kynurenine: step 1/1.</text>
</comment>
<evidence type="ECO:0000256" key="5">
    <source>
        <dbReference type="NCBIfam" id="TIGR01814"/>
    </source>
</evidence>
<dbReference type="GO" id="GO:0030170">
    <property type="term" value="F:pyridoxal phosphate binding"/>
    <property type="evidence" value="ECO:0007669"/>
    <property type="project" value="UniProtKB-UniRule"/>
</dbReference>
<dbReference type="GO" id="GO:0019441">
    <property type="term" value="P:L-tryptophan catabolic process to kynurenine"/>
    <property type="evidence" value="ECO:0007669"/>
    <property type="project" value="TreeGrafter"/>
</dbReference>
<proteinExistence type="inferred from homology"/>
<dbReference type="PANTHER" id="PTHR14084:SF0">
    <property type="entry name" value="KYNURENINASE"/>
    <property type="match status" value="1"/>
</dbReference>
<dbReference type="GO" id="GO:0005737">
    <property type="term" value="C:cytoplasm"/>
    <property type="evidence" value="ECO:0007669"/>
    <property type="project" value="UniProtKB-UniRule"/>
</dbReference>
<gene>
    <name evidence="4 7" type="primary">kynU</name>
    <name evidence="7" type="ORF">F0919_00135</name>
</gene>
<comment type="pathway">
    <text evidence="4 6">Cofactor biosynthesis; NAD(+) biosynthesis; quinolinate from L-kynurenine: step 2/3.</text>
</comment>
<evidence type="ECO:0000313" key="8">
    <source>
        <dbReference type="Proteomes" id="UP000323632"/>
    </source>
</evidence>
<protein>
    <recommendedName>
        <fullName evidence="4 5">Kynureninase</fullName>
        <ecNumber evidence="4 5">3.7.1.3</ecNumber>
    </recommendedName>
    <alternativeName>
        <fullName evidence="4">L-kynurenine hydrolase</fullName>
    </alternativeName>
</protein>
<keyword evidence="3 4" id="KW-0663">Pyridoxal phosphate</keyword>
<dbReference type="PANTHER" id="PTHR14084">
    <property type="entry name" value="KYNURENINASE"/>
    <property type="match status" value="1"/>
</dbReference>
<evidence type="ECO:0000256" key="1">
    <source>
        <dbReference type="ARBA" id="ARBA00022642"/>
    </source>
</evidence>
<keyword evidence="8" id="KW-1185">Reference proteome</keyword>
<dbReference type="GO" id="GO:0009435">
    <property type="term" value="P:NAD+ biosynthetic process"/>
    <property type="evidence" value="ECO:0007669"/>
    <property type="project" value="UniProtKB-UniRule"/>
</dbReference>
<feature type="binding site" evidence="4">
    <location>
        <position position="222"/>
    </location>
    <ligand>
        <name>pyridoxal 5'-phosphate</name>
        <dbReference type="ChEBI" id="CHEBI:597326"/>
    </ligand>
</feature>
<comment type="subunit">
    <text evidence="4 6">Homodimer.</text>
</comment>
<dbReference type="Gene3D" id="3.40.640.10">
    <property type="entry name" value="Type I PLP-dependent aspartate aminotransferase-like (Major domain)"/>
    <property type="match status" value="1"/>
</dbReference>
<feature type="binding site" evidence="4">
    <location>
        <position position="275"/>
    </location>
    <ligand>
        <name>pyridoxal 5'-phosphate</name>
        <dbReference type="ChEBI" id="CHEBI:597326"/>
    </ligand>
</feature>
<sequence>MNNFEANLEYAQSQDDIDILYPFRERFHFPQHNGKDVVYFCGNSLGLQPKSARYLFDRELSDWAKWGVEGHFNADHPWFSYQKPFSTSLAKIVGAKEEEVVAMNTLTVNLHLLLMSFYRPTKERYKIIMEAGAFPSDQYAIETQVRMHGYNPDDAIIELTPRDGEYTLRDEDILTAISDAGDSLATVMIGAVNYYTGQFYNLKDITEAAHKTGAICGFDLAHAMGNVPMQLHDWKVDFACWCSYKYLNSGPGGVGGIFVHETHGNNPDTFRLAGWWGNEESTRFKMKKGFIPSKGAASWQMSNAPVFNMIAHKASLDIFDKTSVQTLRNKSLTLTAYCEFLLKQLTHLEFEIITPSEPHRRGAQLSLLFGKDGRKVFDALTNEGVIADWREPNVIRIAPVPMYNTFEDVYSFYEILKNLAV</sequence>
<dbReference type="PIRSF" id="PIRSF038800">
    <property type="entry name" value="KYNU"/>
    <property type="match status" value="1"/>
</dbReference>
<reference evidence="7 8" key="1">
    <citation type="submission" date="2019-09" db="EMBL/GenBank/DDBJ databases">
        <title>Genome sequence and assembly of Taibaiella sp.</title>
        <authorList>
            <person name="Chhetri G."/>
        </authorList>
    </citation>
    <scope>NUCLEOTIDE SEQUENCE [LARGE SCALE GENOMIC DNA]</scope>
    <source>
        <strain evidence="7 8">KVB11</strain>
    </source>
</reference>